<gene>
    <name evidence="1" type="ordered locus">Tmz1t_1487</name>
</gene>
<dbReference type="AlphaFoldDB" id="C4ZP49"/>
<dbReference type="GO" id="GO:0016491">
    <property type="term" value="F:oxidoreductase activity"/>
    <property type="evidence" value="ECO:0007669"/>
    <property type="project" value="InterPro"/>
</dbReference>
<dbReference type="KEGG" id="tmz:Tmz1t_1487"/>
<reference evidence="2" key="1">
    <citation type="submission" date="2009-05" db="EMBL/GenBank/DDBJ databases">
        <title>Complete sequence of chromosome of Thauera sp. MZ1T.</title>
        <authorList>
            <consortium name="US DOE Joint Genome Institute"/>
            <person name="Lucas S."/>
            <person name="Copeland A."/>
            <person name="Lapidus A."/>
            <person name="Glavina del Rio T."/>
            <person name="Dalin E."/>
            <person name="Tice H."/>
            <person name="Bruce D."/>
            <person name="Goodwin L."/>
            <person name="Pitluck S."/>
            <person name="Sims D."/>
            <person name="Brettin T."/>
            <person name="Detter J.C."/>
            <person name="Han C."/>
            <person name="Larimer F."/>
            <person name="Land M."/>
            <person name="Hauser L."/>
            <person name="Kyrpides N."/>
            <person name="Mikhailova N."/>
            <person name="Sayler G.S."/>
        </authorList>
    </citation>
    <scope>NUCLEOTIDE SEQUENCE [LARGE SCALE GENOMIC DNA]</scope>
    <source>
        <strain evidence="2">MZ1T</strain>
    </source>
</reference>
<keyword evidence="2" id="KW-1185">Reference proteome</keyword>
<organism evidence="1 2">
    <name type="scientific">Thauera aminoaromatica</name>
    <dbReference type="NCBI Taxonomy" id="164330"/>
    <lineage>
        <taxon>Bacteria</taxon>
        <taxon>Pseudomonadati</taxon>
        <taxon>Pseudomonadota</taxon>
        <taxon>Betaproteobacteria</taxon>
        <taxon>Rhodocyclales</taxon>
        <taxon>Zoogloeaceae</taxon>
        <taxon>Thauera</taxon>
    </lineage>
</organism>
<evidence type="ECO:0000313" key="2">
    <source>
        <dbReference type="Proteomes" id="UP000002186"/>
    </source>
</evidence>
<dbReference type="HOGENOM" id="CLU_051479_3_0_4"/>
<proteinExistence type="predicted"/>
<dbReference type="RefSeq" id="WP_012585044.1">
    <property type="nucleotide sequence ID" value="NC_011662.2"/>
</dbReference>
<accession>C4ZP49</accession>
<dbReference type="SUPFAM" id="SSF55469">
    <property type="entry name" value="FMN-dependent nitroreductase-like"/>
    <property type="match status" value="2"/>
</dbReference>
<reference evidence="1 2" key="2">
    <citation type="journal article" date="2012" name="Stand. Genomic Sci.">
        <title>Complete genome sequence of Thauera aminoaromatica strain MZ1T.</title>
        <authorList>
            <person name="Jiang K."/>
            <person name="Sanseverino J."/>
            <person name="Chauhan A."/>
            <person name="Lucas S."/>
            <person name="Copeland A."/>
            <person name="Lapidus A."/>
            <person name="Del Rio T.G."/>
            <person name="Dalin E."/>
            <person name="Tice H."/>
            <person name="Bruce D."/>
            <person name="Goodwin L."/>
            <person name="Pitluck S."/>
            <person name="Sims D."/>
            <person name="Brettin T."/>
            <person name="Detter J.C."/>
            <person name="Han C."/>
            <person name="Chang Y.J."/>
            <person name="Larimer F."/>
            <person name="Land M."/>
            <person name="Hauser L."/>
            <person name="Kyrpides N.C."/>
            <person name="Mikhailova N."/>
            <person name="Moser S."/>
            <person name="Jegier P."/>
            <person name="Close D."/>
            <person name="Debruyn J.M."/>
            <person name="Wang Y."/>
            <person name="Layton A.C."/>
            <person name="Allen M.S."/>
            <person name="Sayler G.S."/>
        </authorList>
    </citation>
    <scope>NUCLEOTIDE SEQUENCE [LARGE SCALE GENOMIC DNA]</scope>
    <source>
        <strain evidence="1 2">MZ1T</strain>
    </source>
</reference>
<dbReference type="OrthoDB" id="272552at2"/>
<protein>
    <submittedName>
        <fullName evidence="1">Uncharacterized protein</fullName>
    </submittedName>
</protein>
<evidence type="ECO:0000313" key="1">
    <source>
        <dbReference type="EMBL" id="ACK54245.1"/>
    </source>
</evidence>
<name>C4ZP49_THASP</name>
<dbReference type="Proteomes" id="UP000002186">
    <property type="component" value="Chromosome"/>
</dbReference>
<dbReference type="InterPro" id="IPR000415">
    <property type="entry name" value="Nitroreductase-like"/>
</dbReference>
<dbReference type="EMBL" id="CP001281">
    <property type="protein sequence ID" value="ACK54245.1"/>
    <property type="molecule type" value="Genomic_DNA"/>
</dbReference>
<dbReference type="NCBIfam" id="NF047509">
    <property type="entry name" value="Rv3131_FMN_oxido"/>
    <property type="match status" value="1"/>
</dbReference>
<dbReference type="STRING" id="85643.Tmz1t_1487"/>
<dbReference type="Gene3D" id="3.40.109.10">
    <property type="entry name" value="NADH Oxidase"/>
    <property type="match status" value="1"/>
</dbReference>
<dbReference type="eggNOG" id="COG0778">
    <property type="taxonomic scope" value="Bacteria"/>
</dbReference>
<sequence length="368" mass="39595">MERRRFIAAAALAGLGVAGGTGVLSHRQSVAVYEAAAGATWRHGEPAQRDTRAALRELVRYATLAPSSHNTQCWKFALAERSVSILPDYSRRCPVVDPDDHHLFVSLGCAAENLVQAAPAMGFHCEAAFDGEAAEVLNCALAPAPSRRTALFEAIPQRQSTRGEFDSRPLSNEELRRLEAAGSGRGVSVRLLTGAQALERVLEFVVAGNTAQMRDPAFVRELKAWIRFNGSDAARTGDGLFAGASGNPSAPAWLGGLLFDAFFTAAAENDKYARQVRSAAGIAVFVSERDDRAHWIEAGRCFQRFALQATAIGVRTAHLNQPVELATLRPAFAADLGITNGRPDLVIRFGRGPAMPRSLRRPLDAVLL</sequence>